<evidence type="ECO:0000313" key="8">
    <source>
        <dbReference type="EMBL" id="KFD49348.1"/>
    </source>
</evidence>
<dbReference type="SUPFAM" id="SSF48065">
    <property type="entry name" value="DBL homology domain (DH-domain)"/>
    <property type="match status" value="1"/>
</dbReference>
<dbReference type="GO" id="GO:0046982">
    <property type="term" value="F:protein heterodimerization activity"/>
    <property type="evidence" value="ECO:0007669"/>
    <property type="project" value="InterPro"/>
</dbReference>
<feature type="compositionally biased region" description="Polar residues" evidence="3">
    <location>
        <begin position="1189"/>
        <end position="1200"/>
    </location>
</feature>
<feature type="domain" description="Ras-GEF" evidence="5">
    <location>
        <begin position="841"/>
        <end position="1124"/>
    </location>
</feature>
<evidence type="ECO:0000256" key="2">
    <source>
        <dbReference type="PROSITE-ProRule" id="PRU00168"/>
    </source>
</evidence>
<dbReference type="CDD" id="cd22914">
    <property type="entry name" value="HFD_SOS1_rpt1"/>
    <property type="match status" value="1"/>
</dbReference>
<reference evidence="8 9" key="1">
    <citation type="journal article" date="2014" name="Nat. Genet.">
        <title>Genome and transcriptome of the porcine whipworm Trichuris suis.</title>
        <authorList>
            <person name="Jex A.R."/>
            <person name="Nejsum P."/>
            <person name="Schwarz E.M."/>
            <person name="Hu L."/>
            <person name="Young N.D."/>
            <person name="Hall R.S."/>
            <person name="Korhonen P.K."/>
            <person name="Liao S."/>
            <person name="Thamsborg S."/>
            <person name="Xia J."/>
            <person name="Xu P."/>
            <person name="Wang S."/>
            <person name="Scheerlinck J.P."/>
            <person name="Hofmann A."/>
            <person name="Sternberg P.W."/>
            <person name="Wang J."/>
            <person name="Gasser R.B."/>
        </authorList>
    </citation>
    <scope>NUCLEOTIDE SEQUENCE [LARGE SCALE GENOMIC DNA]</scope>
    <source>
        <strain evidence="8">DCEP-RM93M</strain>
    </source>
</reference>
<dbReference type="InterPro" id="IPR023578">
    <property type="entry name" value="Ras_GEF_dom_sf"/>
</dbReference>
<name>A0A085LWK2_9BILA</name>
<sequence length="1593" mass="180342">MCDANESSNRQNSADCVKSAWRGVFAESLYRVTQDVHPGFGIQREALDHVEELIIRLLLDVAAKRPHSTADVEQHISKTFPAPLNAWAVKEAQEVLVKSHRRHRDRSAIFPLQRVHLLLRERLGYKVDSQVTLFISSVLEYIAADILKLTGNYVKNIRRNEITLQDLKVAMRADNVLMDLFYHDDELPIISFNAEDLVASKIGSISYEQTVKDLVHHETQFLREVNMIILVFRRSMMEFAEELELDAIFSNISDIYECTSKFLSFLEDTVEMYRDPDVPFIGNCFLEMAEGAEFEVYEKYMNDVLNPRCQEVLDNALRQPTVVQHLEVGDICYLLLVWLLADTTFQAQGNGYYLAVKHLLPKLLLRPVYHCLKYFEFLPVLIKLASCDEDKYDLVQTESLLMPLKSRLEFKCASLSKAKSGNCFDLRFIPGESNRFTSMKLLELRKSVDGWDDKNIGCNCVMFILEGKLKKCVFQKLTNSILSSSDTPRTRAHKTTERFVFLFDGVIVFCKPSPSRRSVGPGSEYRLKEFYLTRKIEVLEHDDADDLKHMFEIRQRDSQNSTVLLAQSAEEKSTWMAALLMLQTRSMLERMLASCLEEQKRIPLLLPSVEQYRFAEPDSEENIVLEDYTSSSGIPVVRGATLTKLIERLTYHIYPDTKFVRTFLTTFRSFCTQSELLSLLIERFDIPDPLEGTGGSSLASSPVGTTMAPISSSLVDSIDSSCRLVDNDSLLRESVKRLRKEYIRPVRISVLKVIKQWIDRHWYDFDQDPDLLLHLEQFLKRIEDVHAMSKCSRSLQKLIDRKVGSKQMRPEPKELQFSADPPPLECYLAVLPEEYDLMTLHPIEIARQITLLEFDLYRAVKPIELVGAAWTKKDKDKRSPQLLKLIQHSTKFTYWLEKCVVECGNINERVAVMNRILEIMCIFQELNNFTGLIEIYGVLESSAIHRLYHTWERLDQKLLRVFEEVKQVLSDAHHKLIRERLRSINPPCVPFFGMYLTNIIFLEEGNPIFLKMPLSSQSSEAESSTADLEKPTLISFAKCRKIADIIGEIQMYQDVAYCLIVEPTIRLTASWLLPSFTTARPFIMGCILSISQHFFESLNPLQGFASKNDLEAYLYSRSMEIEPKDCDKPPNFAPLRKYTLKSPGIKPQKVSQHPRHKYPSTAPSLLFTPLISYGRDRQNSAATLPLRRTPNTAPASPTSKEASVFAIVEINPGEQPRHLLDVTDPSLRCLPTSQSLRLERRVRKHSHPMSLINDTSLPPCSTSAPPIPPRQAKANSGHRGEQPRHLLDVTDPSLRCLPTSQSLRLERRVRKHSHPMSLINDTSLPPCSTSAPPIPPRQAKANSGHRGCTNNVGHHQTSPVCLEESNQQNNVFLFRTLPRSAASCSPIGSGGSSSSSSHFRFPQNEAKVETSGAPTCWPSAETSPVRSNIVSITAVPPSPFSPSTASVSPPRHIVDDPFRPQQQQLHSVPPEIPPRCASSRNACFATLPHPLPFVVETAKYENREDRGQMALSTSANIAADAFMTNSGTTSSRSEVVSNSSPPPLPPKGVMKMTAAPPRPPKCIVLEQECPKAPPLPPKTYKQKAIHGSRAKTK</sequence>
<dbReference type="InterPro" id="IPR055251">
    <property type="entry name" value="SOS1_NGEF_PH"/>
</dbReference>
<dbReference type="GO" id="GO:0007265">
    <property type="term" value="P:Ras protein signal transduction"/>
    <property type="evidence" value="ECO:0007669"/>
    <property type="project" value="TreeGrafter"/>
</dbReference>
<dbReference type="SUPFAM" id="SSF47113">
    <property type="entry name" value="Histone-fold"/>
    <property type="match status" value="1"/>
</dbReference>
<dbReference type="GO" id="GO:0005886">
    <property type="term" value="C:plasma membrane"/>
    <property type="evidence" value="ECO:0007669"/>
    <property type="project" value="TreeGrafter"/>
</dbReference>
<dbReference type="InterPro" id="IPR009072">
    <property type="entry name" value="Histone-fold"/>
</dbReference>
<evidence type="ECO:0008006" key="10">
    <source>
        <dbReference type="Google" id="ProtNLM"/>
    </source>
</evidence>
<dbReference type="InterPro" id="IPR036964">
    <property type="entry name" value="RASGEF_cat_dom_sf"/>
</dbReference>
<proteinExistence type="predicted"/>
<dbReference type="Pfam" id="PF00617">
    <property type="entry name" value="RasGEF"/>
    <property type="match status" value="1"/>
</dbReference>
<protein>
    <recommendedName>
        <fullName evidence="10">RasGEF domain protein</fullName>
    </recommendedName>
</protein>
<dbReference type="SMART" id="SM00233">
    <property type="entry name" value="PH"/>
    <property type="match status" value="1"/>
</dbReference>
<keyword evidence="9" id="KW-1185">Reference proteome</keyword>
<dbReference type="Pfam" id="PF22697">
    <property type="entry name" value="SOS1_NGEF_PH"/>
    <property type="match status" value="1"/>
</dbReference>
<dbReference type="CDD" id="cd00155">
    <property type="entry name" value="RasGEF"/>
    <property type="match status" value="1"/>
</dbReference>
<dbReference type="SUPFAM" id="SSF50729">
    <property type="entry name" value="PH domain-like"/>
    <property type="match status" value="1"/>
</dbReference>
<dbReference type="InterPro" id="IPR001849">
    <property type="entry name" value="PH_domain"/>
</dbReference>
<dbReference type="InterPro" id="IPR035899">
    <property type="entry name" value="DBL_dom_sf"/>
</dbReference>
<dbReference type="PROSITE" id="PS50010">
    <property type="entry name" value="DH_2"/>
    <property type="match status" value="1"/>
</dbReference>
<evidence type="ECO:0000256" key="3">
    <source>
        <dbReference type="SAM" id="MobiDB-lite"/>
    </source>
</evidence>
<dbReference type="EMBL" id="KL363273">
    <property type="protein sequence ID" value="KFD49348.1"/>
    <property type="molecule type" value="Genomic_DNA"/>
</dbReference>
<feature type="domain" description="DH" evidence="6">
    <location>
        <begin position="206"/>
        <end position="411"/>
    </location>
</feature>
<dbReference type="CDD" id="cd22915">
    <property type="entry name" value="HFD_SOS1_rpt2"/>
    <property type="match status" value="1"/>
</dbReference>
<feature type="domain" description="PH" evidence="4">
    <location>
        <begin position="475"/>
        <end position="584"/>
    </location>
</feature>
<evidence type="ECO:0000256" key="1">
    <source>
        <dbReference type="ARBA" id="ARBA00022658"/>
    </source>
</evidence>
<dbReference type="InterPro" id="IPR011993">
    <property type="entry name" value="PH-like_dom_sf"/>
</dbReference>
<feature type="region of interest" description="Disordered" evidence="3">
    <location>
        <begin position="1526"/>
        <end position="1593"/>
    </location>
</feature>
<feature type="region of interest" description="Disordered" evidence="3">
    <location>
        <begin position="1181"/>
        <end position="1200"/>
    </location>
</feature>
<evidence type="ECO:0000259" key="7">
    <source>
        <dbReference type="PROSITE" id="PS50212"/>
    </source>
</evidence>
<dbReference type="PANTHER" id="PTHR23113">
    <property type="entry name" value="GUANINE NUCLEOTIDE EXCHANGE FACTOR"/>
    <property type="match status" value="1"/>
</dbReference>
<dbReference type="Pfam" id="PF00618">
    <property type="entry name" value="RasGEF_N"/>
    <property type="match status" value="1"/>
</dbReference>
<evidence type="ECO:0000313" key="9">
    <source>
        <dbReference type="Proteomes" id="UP000030764"/>
    </source>
</evidence>
<dbReference type="Gene3D" id="1.20.900.10">
    <property type="entry name" value="Dbl homology (DH) domain"/>
    <property type="match status" value="1"/>
</dbReference>
<accession>A0A085LWK2</accession>
<dbReference type="PROSITE" id="PS50003">
    <property type="entry name" value="PH_DOMAIN"/>
    <property type="match status" value="1"/>
</dbReference>
<feature type="region of interest" description="Disordered" evidence="3">
    <location>
        <begin position="1250"/>
        <end position="1285"/>
    </location>
</feature>
<dbReference type="Gene3D" id="2.30.29.30">
    <property type="entry name" value="Pleckstrin-homology domain (PH domain)/Phosphotyrosine-binding domain (PTB)"/>
    <property type="match status" value="1"/>
</dbReference>
<organism evidence="8 9">
    <name type="scientific">Trichuris suis</name>
    <name type="common">pig whipworm</name>
    <dbReference type="NCBI Taxonomy" id="68888"/>
    <lineage>
        <taxon>Eukaryota</taxon>
        <taxon>Metazoa</taxon>
        <taxon>Ecdysozoa</taxon>
        <taxon>Nematoda</taxon>
        <taxon>Enoplea</taxon>
        <taxon>Dorylaimia</taxon>
        <taxon>Trichinellida</taxon>
        <taxon>Trichuridae</taxon>
        <taxon>Trichuris</taxon>
    </lineage>
</organism>
<dbReference type="PANTHER" id="PTHR23113:SF363">
    <property type="entry name" value="PROTEIN SON OF SEVENLESS"/>
    <property type="match status" value="1"/>
</dbReference>
<dbReference type="Gene3D" id="1.10.840.10">
    <property type="entry name" value="Ras guanine-nucleotide exchange factors catalytic domain"/>
    <property type="match status" value="1"/>
</dbReference>
<dbReference type="PROSITE" id="PS50212">
    <property type="entry name" value="RASGEF_NTER"/>
    <property type="match status" value="1"/>
</dbReference>
<keyword evidence="1 2" id="KW-0344">Guanine-nucleotide releasing factor</keyword>
<feature type="compositionally biased region" description="Low complexity" evidence="3">
    <location>
        <begin position="1530"/>
        <end position="1539"/>
    </location>
</feature>
<dbReference type="SMART" id="SM00229">
    <property type="entry name" value="RasGEFN"/>
    <property type="match status" value="1"/>
</dbReference>
<evidence type="ECO:0000259" key="4">
    <source>
        <dbReference type="PROSITE" id="PS50003"/>
    </source>
</evidence>
<dbReference type="Gene3D" id="1.10.20.10">
    <property type="entry name" value="Histone, subunit A"/>
    <property type="match status" value="1"/>
</dbReference>
<feature type="domain" description="N-terminal Ras-GEF" evidence="7">
    <location>
        <begin position="633"/>
        <end position="803"/>
    </location>
</feature>
<dbReference type="PROSITE" id="PS50009">
    <property type="entry name" value="RASGEF_CAT"/>
    <property type="match status" value="1"/>
</dbReference>
<dbReference type="GO" id="GO:0005085">
    <property type="term" value="F:guanyl-nucleotide exchange factor activity"/>
    <property type="evidence" value="ECO:0007669"/>
    <property type="project" value="UniProtKB-KW"/>
</dbReference>
<dbReference type="Pfam" id="PF00621">
    <property type="entry name" value="RhoGEF"/>
    <property type="match status" value="1"/>
</dbReference>
<dbReference type="SUPFAM" id="SSF48366">
    <property type="entry name" value="Ras GEF"/>
    <property type="match status" value="1"/>
</dbReference>
<feature type="compositionally biased region" description="Basic residues" evidence="3">
    <location>
        <begin position="1580"/>
        <end position="1593"/>
    </location>
</feature>
<dbReference type="CDD" id="cd06224">
    <property type="entry name" value="REM"/>
    <property type="match status" value="1"/>
</dbReference>
<dbReference type="InterPro" id="IPR000651">
    <property type="entry name" value="Ras-like_Gua-exchang_fac_N"/>
</dbReference>
<dbReference type="Proteomes" id="UP000030764">
    <property type="component" value="Unassembled WGS sequence"/>
</dbReference>
<dbReference type="InterPro" id="IPR000219">
    <property type="entry name" value="DH_dom"/>
</dbReference>
<dbReference type="SMART" id="SM00147">
    <property type="entry name" value="RasGEF"/>
    <property type="match status" value="1"/>
</dbReference>
<dbReference type="InterPro" id="IPR001895">
    <property type="entry name" value="RASGEF_cat_dom"/>
</dbReference>
<dbReference type="SMART" id="SM00325">
    <property type="entry name" value="RhoGEF"/>
    <property type="match status" value="1"/>
</dbReference>
<evidence type="ECO:0000259" key="5">
    <source>
        <dbReference type="PROSITE" id="PS50009"/>
    </source>
</evidence>
<dbReference type="Gene3D" id="1.20.870.10">
    <property type="entry name" value="Son of sevenless (SoS) protein Chain: S domain 1"/>
    <property type="match status" value="1"/>
</dbReference>
<gene>
    <name evidence="8" type="ORF">M513_09795</name>
</gene>
<dbReference type="Gene3D" id="6.10.250.3060">
    <property type="match status" value="1"/>
</dbReference>
<evidence type="ECO:0000259" key="6">
    <source>
        <dbReference type="PROSITE" id="PS50010"/>
    </source>
</evidence>
<dbReference type="InterPro" id="IPR008937">
    <property type="entry name" value="Ras-like_GEF"/>
</dbReference>